<feature type="transmembrane region" description="Helical" evidence="1">
    <location>
        <begin position="302"/>
        <end position="325"/>
    </location>
</feature>
<keyword evidence="1" id="KW-1133">Transmembrane helix</keyword>
<evidence type="ECO:0000313" key="4">
    <source>
        <dbReference type="Proteomes" id="UP000541109"/>
    </source>
</evidence>
<feature type="transmembrane region" description="Helical" evidence="1">
    <location>
        <begin position="410"/>
        <end position="430"/>
    </location>
</feature>
<feature type="transmembrane region" description="Helical" evidence="1">
    <location>
        <begin position="177"/>
        <end position="197"/>
    </location>
</feature>
<feature type="transmembrane region" description="Helical" evidence="1">
    <location>
        <begin position="75"/>
        <end position="96"/>
    </location>
</feature>
<keyword evidence="1" id="KW-0812">Transmembrane</keyword>
<feature type="transmembrane region" description="Helical" evidence="1">
    <location>
        <begin position="337"/>
        <end position="354"/>
    </location>
</feature>
<feature type="transmembrane region" description="Helical" evidence="1">
    <location>
        <begin position="202"/>
        <end position="220"/>
    </location>
</feature>
<keyword evidence="4" id="KW-1185">Reference proteome</keyword>
<dbReference type="Pfam" id="PF09925">
    <property type="entry name" value="DUF2157"/>
    <property type="match status" value="1"/>
</dbReference>
<dbReference type="AlphaFoldDB" id="A0A839AH11"/>
<proteinExistence type="predicted"/>
<feature type="domain" description="DUF2157" evidence="2">
    <location>
        <begin position="15"/>
        <end position="155"/>
    </location>
</feature>
<feature type="transmembrane region" description="Helical" evidence="1">
    <location>
        <begin position="132"/>
        <end position="149"/>
    </location>
</feature>
<evidence type="ECO:0000256" key="1">
    <source>
        <dbReference type="SAM" id="Phobius"/>
    </source>
</evidence>
<comment type="caution">
    <text evidence="3">The sequence shown here is derived from an EMBL/GenBank/DDBJ whole genome shotgun (WGS) entry which is preliminary data.</text>
</comment>
<feature type="transmembrane region" description="Helical" evidence="1">
    <location>
        <begin position="45"/>
        <end position="69"/>
    </location>
</feature>
<protein>
    <submittedName>
        <fullName evidence="3">DUF2157 domain-containing protein</fullName>
    </submittedName>
</protein>
<gene>
    <name evidence="3" type="ORF">H2509_13765</name>
</gene>
<dbReference type="EMBL" id="JACFXV010000058">
    <property type="protein sequence ID" value="MBA5778192.1"/>
    <property type="molecule type" value="Genomic_DNA"/>
</dbReference>
<dbReference type="InterPro" id="IPR018677">
    <property type="entry name" value="DUF2157"/>
</dbReference>
<dbReference type="Proteomes" id="UP000541109">
    <property type="component" value="Unassembled WGS sequence"/>
</dbReference>
<evidence type="ECO:0000313" key="3">
    <source>
        <dbReference type="EMBL" id="MBA5778192.1"/>
    </source>
</evidence>
<feature type="transmembrane region" description="Helical" evidence="1">
    <location>
        <begin position="103"/>
        <end position="126"/>
    </location>
</feature>
<feature type="transmembrane region" description="Helical" evidence="1">
    <location>
        <begin position="360"/>
        <end position="379"/>
    </location>
</feature>
<dbReference type="RefSeq" id="WP_182166204.1">
    <property type="nucleotide sequence ID" value="NZ_JACFXV010000058.1"/>
</dbReference>
<keyword evidence="1" id="KW-0472">Membrane</keyword>
<sequence length="443" mass="45454">MFDASYRRRIEQDLESWVGKGWISSDNAGRIIADVRARTQQKARFPAILATVGVLCLALAVAAFVAANWDAIPRAAKLIGILAAIAGANGLAAFAWSRGRTFIADLATLFAVLVFIAGLALVGQIYHLPQDWPAGAALAALGALAAAWLTGSRGAAIAAAAASISYVLARGDPAGFAPLPSFFSLALLAAIAVHTILHPSRLGRWVTLLLVYAIYLRLVAEAGYGELIFNEGLLVAVAALGTAMTGLGLWLAAKGEGALPTRLPRDGILLFAHSLIDAGATALIGTVTINLIAVTLDGDDKGVAGAVLALWPVSVMILLAAGLLFAAISNAANRNGVLFVAGAAVLSLAAPILSDFLAEAVILHAAVALAAVIAVSSAGAYAGLSYWTLAGHIGTAVVALWLLNETIGSLIGQSLFFLVAGLVLIAVAFWSARRMRSTRGEGG</sequence>
<evidence type="ECO:0000259" key="2">
    <source>
        <dbReference type="Pfam" id="PF09925"/>
    </source>
</evidence>
<name>A0A839AH11_9HYPH</name>
<organism evidence="3 4">
    <name type="scientific">Stappia albiluteola</name>
    <dbReference type="NCBI Taxonomy" id="2758565"/>
    <lineage>
        <taxon>Bacteria</taxon>
        <taxon>Pseudomonadati</taxon>
        <taxon>Pseudomonadota</taxon>
        <taxon>Alphaproteobacteria</taxon>
        <taxon>Hyphomicrobiales</taxon>
        <taxon>Stappiaceae</taxon>
        <taxon>Stappia</taxon>
    </lineage>
</organism>
<feature type="transmembrane region" description="Helical" evidence="1">
    <location>
        <begin position="274"/>
        <end position="296"/>
    </location>
</feature>
<reference evidence="3 4" key="1">
    <citation type="submission" date="2020-07" db="EMBL/GenBank/DDBJ databases">
        <title>Stappia sp., F7233, whole genome shotgun sequencing project.</title>
        <authorList>
            <person name="Jiang S."/>
            <person name="Liu Z.W."/>
            <person name="Du Z.J."/>
        </authorList>
    </citation>
    <scope>NUCLEOTIDE SEQUENCE [LARGE SCALE GENOMIC DNA]</scope>
    <source>
        <strain evidence="3 4">F7233</strain>
    </source>
</reference>
<feature type="transmembrane region" description="Helical" evidence="1">
    <location>
        <begin position="232"/>
        <end position="253"/>
    </location>
</feature>
<accession>A0A839AH11</accession>